<name>A0ACC2QVX8_9NEOP</name>
<sequence length="337" mass="36846">MSETVVTGSDRNKVTLKMLRVLLFCVAVLCVRSRAQPVSCTEDAQCHIGYYCETDAHICRECLSCEDLKREPPRASKTCIKSVAECGACINELVVDRRGDVNAECVPPSPAPPETTPYYVWVLIGIGVLLFFGIVVGIIAYLLRNPEIFKNAGSNQSSTVMARITATAPEAPPPYNEEEHFIKRPLPRTQDAREVDGSQAANPYNRPFYERQPDAEYPVFENPEPPVHDEDTMPSGWTPTGTTSNGDVNANVVNDNNGNSSEGAAAALPVLLAAARDTTLVEHPAAKKRCVRQDSRESNYGDSSNSSYPRSPSPNQGGGPPYNFITQINVMQINRNN</sequence>
<reference evidence="1" key="1">
    <citation type="submission" date="2023-03" db="EMBL/GenBank/DDBJ databases">
        <title>Chromosome-level genomes of two armyworms, Mythimna separata and Mythimna loreyi, provide insights into the biosynthesis and reception of sex pheromones.</title>
        <authorList>
            <person name="Zhao H."/>
        </authorList>
    </citation>
    <scope>NUCLEOTIDE SEQUENCE</scope>
    <source>
        <strain evidence="1">BeijingLab</strain>
    </source>
</reference>
<keyword evidence="2" id="KW-1185">Reference proteome</keyword>
<protein>
    <submittedName>
        <fullName evidence="1">Uncharacterized protein</fullName>
    </submittedName>
</protein>
<gene>
    <name evidence="1" type="ORF">PYW08_015331</name>
</gene>
<organism evidence="1 2">
    <name type="scientific">Mythimna loreyi</name>
    <dbReference type="NCBI Taxonomy" id="667449"/>
    <lineage>
        <taxon>Eukaryota</taxon>
        <taxon>Metazoa</taxon>
        <taxon>Ecdysozoa</taxon>
        <taxon>Arthropoda</taxon>
        <taxon>Hexapoda</taxon>
        <taxon>Insecta</taxon>
        <taxon>Pterygota</taxon>
        <taxon>Neoptera</taxon>
        <taxon>Endopterygota</taxon>
        <taxon>Lepidoptera</taxon>
        <taxon>Glossata</taxon>
        <taxon>Ditrysia</taxon>
        <taxon>Noctuoidea</taxon>
        <taxon>Noctuidae</taxon>
        <taxon>Noctuinae</taxon>
        <taxon>Hadenini</taxon>
        <taxon>Mythimna</taxon>
    </lineage>
</organism>
<accession>A0ACC2QVX8</accession>
<dbReference type="Proteomes" id="UP001231649">
    <property type="component" value="Chromosome 7"/>
</dbReference>
<dbReference type="EMBL" id="CM056783">
    <property type="protein sequence ID" value="KAJ8726934.1"/>
    <property type="molecule type" value="Genomic_DNA"/>
</dbReference>
<proteinExistence type="predicted"/>
<evidence type="ECO:0000313" key="2">
    <source>
        <dbReference type="Proteomes" id="UP001231649"/>
    </source>
</evidence>
<comment type="caution">
    <text evidence="1">The sequence shown here is derived from an EMBL/GenBank/DDBJ whole genome shotgun (WGS) entry which is preliminary data.</text>
</comment>
<evidence type="ECO:0000313" key="1">
    <source>
        <dbReference type="EMBL" id="KAJ8726934.1"/>
    </source>
</evidence>